<dbReference type="EMBL" id="CP045644">
    <property type="protein sequence ID" value="QFZ86216.1"/>
    <property type="molecule type" value="Genomic_DNA"/>
</dbReference>
<dbReference type="Pfam" id="PF13442">
    <property type="entry name" value="Cytochrome_CBB3"/>
    <property type="match status" value="1"/>
</dbReference>
<evidence type="ECO:0000256" key="2">
    <source>
        <dbReference type="ARBA" id="ARBA00022723"/>
    </source>
</evidence>
<dbReference type="SUPFAM" id="SSF46626">
    <property type="entry name" value="Cytochrome c"/>
    <property type="match status" value="1"/>
</dbReference>
<dbReference type="GO" id="GO:0020037">
    <property type="term" value="F:heme binding"/>
    <property type="evidence" value="ECO:0007669"/>
    <property type="project" value="InterPro"/>
</dbReference>
<reference evidence="7 8" key="1">
    <citation type="submission" date="2019-10" db="EMBL/GenBank/DDBJ databases">
        <title>Complete genome sequence of Variovorax paradoxus 5C-2.</title>
        <authorList>
            <person name="Gogoleva N.E."/>
            <person name="Balkin A.S."/>
        </authorList>
    </citation>
    <scope>NUCLEOTIDE SEQUENCE [LARGE SCALE GENOMIC DNA]</scope>
    <source>
        <strain evidence="7 8">5C-2</strain>
    </source>
</reference>
<keyword evidence="5" id="KW-0732">Signal</keyword>
<dbReference type="PROSITE" id="PS51007">
    <property type="entry name" value="CYTC"/>
    <property type="match status" value="1"/>
</dbReference>
<feature type="chain" id="PRO_5024837985" evidence="5">
    <location>
        <begin position="29"/>
        <end position="118"/>
    </location>
</feature>
<dbReference type="InterPro" id="IPR036909">
    <property type="entry name" value="Cyt_c-like_dom_sf"/>
</dbReference>
<keyword evidence="2 4" id="KW-0479">Metal-binding</keyword>
<keyword evidence="1 4" id="KW-0349">Heme</keyword>
<dbReference type="Proteomes" id="UP000326780">
    <property type="component" value="Chromosome"/>
</dbReference>
<accession>A0A5Q0M9P7</accession>
<keyword evidence="3 4" id="KW-0408">Iron</keyword>
<dbReference type="GO" id="GO:0046872">
    <property type="term" value="F:metal ion binding"/>
    <property type="evidence" value="ECO:0007669"/>
    <property type="project" value="UniProtKB-KW"/>
</dbReference>
<evidence type="ECO:0000256" key="4">
    <source>
        <dbReference type="PROSITE-ProRule" id="PRU00433"/>
    </source>
</evidence>
<organism evidence="7 8">
    <name type="scientific">Variovorax paradoxus</name>
    <dbReference type="NCBI Taxonomy" id="34073"/>
    <lineage>
        <taxon>Bacteria</taxon>
        <taxon>Pseudomonadati</taxon>
        <taxon>Pseudomonadota</taxon>
        <taxon>Betaproteobacteria</taxon>
        <taxon>Burkholderiales</taxon>
        <taxon>Comamonadaceae</taxon>
        <taxon>Variovorax</taxon>
    </lineage>
</organism>
<evidence type="ECO:0000259" key="6">
    <source>
        <dbReference type="PROSITE" id="PS51007"/>
    </source>
</evidence>
<evidence type="ECO:0000313" key="7">
    <source>
        <dbReference type="EMBL" id="QFZ86216.1"/>
    </source>
</evidence>
<sequence>MNLQHPYRALRRATLAVCTLVASLHGHAADDGAKQFALGKKLFVQGAAPACALCHALKDAGSTGAVGPILDDLKPDAARVANALRNGLGNMPAYKATLQEEQILALAHYVAKASGGAR</sequence>
<feature type="domain" description="Cytochrome c" evidence="6">
    <location>
        <begin position="34"/>
        <end position="114"/>
    </location>
</feature>
<dbReference type="GO" id="GO:0009055">
    <property type="term" value="F:electron transfer activity"/>
    <property type="evidence" value="ECO:0007669"/>
    <property type="project" value="InterPro"/>
</dbReference>
<gene>
    <name evidence="7" type="ORF">GFK26_27355</name>
</gene>
<dbReference type="Gene3D" id="1.10.760.10">
    <property type="entry name" value="Cytochrome c-like domain"/>
    <property type="match status" value="1"/>
</dbReference>
<evidence type="ECO:0000256" key="3">
    <source>
        <dbReference type="ARBA" id="ARBA00023004"/>
    </source>
</evidence>
<dbReference type="AlphaFoldDB" id="A0A5Q0M9P7"/>
<dbReference type="InterPro" id="IPR009056">
    <property type="entry name" value="Cyt_c-like_dom"/>
</dbReference>
<proteinExistence type="predicted"/>
<protein>
    <submittedName>
        <fullName evidence="7">Cytochrome c</fullName>
    </submittedName>
</protein>
<evidence type="ECO:0000256" key="5">
    <source>
        <dbReference type="SAM" id="SignalP"/>
    </source>
</evidence>
<evidence type="ECO:0000256" key="1">
    <source>
        <dbReference type="ARBA" id="ARBA00022617"/>
    </source>
</evidence>
<name>A0A5Q0M9P7_VARPD</name>
<evidence type="ECO:0000313" key="8">
    <source>
        <dbReference type="Proteomes" id="UP000326780"/>
    </source>
</evidence>
<feature type="signal peptide" evidence="5">
    <location>
        <begin position="1"/>
        <end position="28"/>
    </location>
</feature>